<evidence type="ECO:0000256" key="1">
    <source>
        <dbReference type="SAM" id="MobiDB-lite"/>
    </source>
</evidence>
<evidence type="ECO:0000259" key="2">
    <source>
        <dbReference type="Pfam" id="PF18203"/>
    </source>
</evidence>
<accession>A0A645DJ33</accession>
<comment type="caution">
    <text evidence="3">The sequence shown here is derived from an EMBL/GenBank/DDBJ whole genome shotgun (WGS) entry which is preliminary data.</text>
</comment>
<feature type="region of interest" description="Disordered" evidence="1">
    <location>
        <begin position="97"/>
        <end position="122"/>
    </location>
</feature>
<dbReference type="InterPro" id="IPR026442">
    <property type="entry name" value="IPTL_CTERM"/>
</dbReference>
<organism evidence="3">
    <name type="scientific">bioreactor metagenome</name>
    <dbReference type="NCBI Taxonomy" id="1076179"/>
    <lineage>
        <taxon>unclassified sequences</taxon>
        <taxon>metagenomes</taxon>
        <taxon>ecological metagenomes</taxon>
    </lineage>
</organism>
<proteinExistence type="predicted"/>
<protein>
    <recommendedName>
        <fullName evidence="2">IPTL-CTERM protein sorting domain-containing protein</fullName>
    </recommendedName>
</protein>
<gene>
    <name evidence="3" type="ORF">SDC9_136583</name>
</gene>
<dbReference type="AlphaFoldDB" id="A0A645DJ33"/>
<evidence type="ECO:0000313" key="3">
    <source>
        <dbReference type="EMBL" id="MPM89474.1"/>
    </source>
</evidence>
<dbReference type="EMBL" id="VSSQ01036890">
    <property type="protein sequence ID" value="MPM89474.1"/>
    <property type="molecule type" value="Genomic_DNA"/>
</dbReference>
<feature type="compositionally biased region" description="Polar residues" evidence="1">
    <location>
        <begin position="106"/>
        <end position="119"/>
    </location>
</feature>
<dbReference type="NCBIfam" id="TIGR04174">
    <property type="entry name" value="IPTL_CTERM"/>
    <property type="match status" value="1"/>
</dbReference>
<reference evidence="3" key="1">
    <citation type="submission" date="2019-08" db="EMBL/GenBank/DDBJ databases">
        <authorList>
            <person name="Kucharzyk K."/>
            <person name="Murdoch R.W."/>
            <person name="Higgins S."/>
            <person name="Loffler F."/>
        </authorList>
    </citation>
    <scope>NUCLEOTIDE SEQUENCE</scope>
</reference>
<dbReference type="InterPro" id="IPR013783">
    <property type="entry name" value="Ig-like_fold"/>
</dbReference>
<name>A0A645DJ33_9ZZZZ</name>
<dbReference type="Pfam" id="PF18203">
    <property type="entry name" value="IPTL-CTERM"/>
    <property type="match status" value="1"/>
</dbReference>
<dbReference type="Gene3D" id="2.60.40.10">
    <property type="entry name" value="Immunoglobulins"/>
    <property type="match status" value="1"/>
</dbReference>
<sequence>MTIRAPLVDMQASAPTSVTGTTGQPVTVTSTCTNAGPDTAEAATCSVSGAPVGATTICTPTPPIAALAAGAAITCETRFTPTSTAAITLTTTAGSITADTDPTNDAAPTSVSINSTPQHSDPHAVPTLGEWAMLLMSLMLAGLGAWRVRKG</sequence>
<feature type="domain" description="IPTL-CTERM protein sorting" evidence="2">
    <location>
        <begin position="124"/>
        <end position="149"/>
    </location>
</feature>